<dbReference type="PATRIC" id="fig|1615673.3.peg.1138"/>
<feature type="transmembrane region" description="Helical" evidence="6">
    <location>
        <begin position="151"/>
        <end position="171"/>
    </location>
</feature>
<protein>
    <recommendedName>
        <fullName evidence="9">Threonine transporter RhtB</fullName>
    </recommendedName>
</protein>
<accession>A0A0R3ANI1</accession>
<dbReference type="RefSeq" id="WP_057700657.1">
    <property type="nucleotide sequence ID" value="NZ_JABWQI010000015.1"/>
</dbReference>
<evidence type="ECO:0000256" key="4">
    <source>
        <dbReference type="ARBA" id="ARBA00022989"/>
    </source>
</evidence>
<evidence type="ECO:0000256" key="5">
    <source>
        <dbReference type="ARBA" id="ARBA00023136"/>
    </source>
</evidence>
<dbReference type="EMBL" id="JYLN01000001">
    <property type="protein sequence ID" value="KRP74816.1"/>
    <property type="molecule type" value="Genomic_DNA"/>
</dbReference>
<dbReference type="PANTHER" id="PTHR30086">
    <property type="entry name" value="ARGININE EXPORTER PROTEIN ARGO"/>
    <property type="match status" value="1"/>
</dbReference>
<keyword evidence="5 6" id="KW-0472">Membrane</keyword>
<evidence type="ECO:0000313" key="7">
    <source>
        <dbReference type="EMBL" id="KRP74816.1"/>
    </source>
</evidence>
<keyword evidence="3 6" id="KW-0812">Transmembrane</keyword>
<feature type="transmembrane region" description="Helical" evidence="6">
    <location>
        <begin position="6"/>
        <end position="30"/>
    </location>
</feature>
<reference evidence="7 8" key="1">
    <citation type="submission" date="2015-02" db="EMBL/GenBank/DDBJ databases">
        <title>Two Pseudomonas sp. nov., isolated from raw milk.</title>
        <authorList>
            <person name="Wenning M."/>
            <person name="von Neubeck M."/>
            <person name="Huptas C."/>
            <person name="Scherer S."/>
        </authorList>
    </citation>
    <scope>NUCLEOTIDE SEQUENCE [LARGE SCALE GENOMIC DNA]</scope>
    <source>
        <strain evidence="7 8">DSM 29164</strain>
    </source>
</reference>
<dbReference type="GO" id="GO:0005886">
    <property type="term" value="C:plasma membrane"/>
    <property type="evidence" value="ECO:0007669"/>
    <property type="project" value="UniProtKB-SubCell"/>
</dbReference>
<sequence length="210" mass="22338">MFIDISTLGLFAISAAALTLIPGADMLCALSNAITQGTKAGLITVLGAVTGVMCHIGLAIAGVTALIASSPVLYEFFVIGGALYIMWVGLGIFNNKNTISLQNNSEQKSLSELYSQGLLTNVLNPKAIIFTLVFIPQFIQVEAGMPGMQMLILGVELIFIMFLIETPLMFLAGEIAMKIKRRPAIGVSINKFFGAVILLLAIAILAARLF</sequence>
<dbReference type="GO" id="GO:0015171">
    <property type="term" value="F:amino acid transmembrane transporter activity"/>
    <property type="evidence" value="ECO:0007669"/>
    <property type="project" value="TreeGrafter"/>
</dbReference>
<dbReference type="PANTHER" id="PTHR30086:SF20">
    <property type="entry name" value="ARGININE EXPORTER PROTEIN ARGO-RELATED"/>
    <property type="match status" value="1"/>
</dbReference>
<gene>
    <name evidence="7" type="ORF">TX23_01080</name>
</gene>
<comment type="caution">
    <text evidence="7">The sequence shown here is derived from an EMBL/GenBank/DDBJ whole genome shotgun (WGS) entry which is preliminary data.</text>
</comment>
<comment type="subcellular location">
    <subcellularLocation>
        <location evidence="1">Cell membrane</location>
        <topology evidence="1">Multi-pass membrane protein</topology>
    </subcellularLocation>
</comment>
<name>A0A0R3ANI1_9PSED</name>
<evidence type="ECO:0008006" key="9">
    <source>
        <dbReference type="Google" id="ProtNLM"/>
    </source>
</evidence>
<dbReference type="OrthoDB" id="9804822at2"/>
<dbReference type="Proteomes" id="UP000050852">
    <property type="component" value="Unassembled WGS sequence"/>
</dbReference>
<dbReference type="Pfam" id="PF01810">
    <property type="entry name" value="LysE"/>
    <property type="match status" value="1"/>
</dbReference>
<evidence type="ECO:0000256" key="3">
    <source>
        <dbReference type="ARBA" id="ARBA00022692"/>
    </source>
</evidence>
<evidence type="ECO:0000313" key="8">
    <source>
        <dbReference type="Proteomes" id="UP000050852"/>
    </source>
</evidence>
<keyword evidence="2" id="KW-1003">Cell membrane</keyword>
<dbReference type="InterPro" id="IPR001123">
    <property type="entry name" value="LeuE-type"/>
</dbReference>
<organism evidence="7 8">
    <name type="scientific">Pseudomonas paralactis</name>
    <dbReference type="NCBI Taxonomy" id="1615673"/>
    <lineage>
        <taxon>Bacteria</taxon>
        <taxon>Pseudomonadati</taxon>
        <taxon>Pseudomonadota</taxon>
        <taxon>Gammaproteobacteria</taxon>
        <taxon>Pseudomonadales</taxon>
        <taxon>Pseudomonadaceae</taxon>
        <taxon>Pseudomonas</taxon>
    </lineage>
</organism>
<evidence type="ECO:0000256" key="1">
    <source>
        <dbReference type="ARBA" id="ARBA00004651"/>
    </source>
</evidence>
<evidence type="ECO:0000256" key="6">
    <source>
        <dbReference type="SAM" id="Phobius"/>
    </source>
</evidence>
<evidence type="ECO:0000256" key="2">
    <source>
        <dbReference type="ARBA" id="ARBA00022475"/>
    </source>
</evidence>
<feature type="transmembrane region" description="Helical" evidence="6">
    <location>
        <begin position="73"/>
        <end position="93"/>
    </location>
</feature>
<feature type="transmembrane region" description="Helical" evidence="6">
    <location>
        <begin position="192"/>
        <end position="209"/>
    </location>
</feature>
<keyword evidence="4 6" id="KW-1133">Transmembrane helix</keyword>
<proteinExistence type="predicted"/>
<feature type="transmembrane region" description="Helical" evidence="6">
    <location>
        <begin position="113"/>
        <end position="139"/>
    </location>
</feature>
<feature type="transmembrane region" description="Helical" evidence="6">
    <location>
        <begin position="42"/>
        <end position="67"/>
    </location>
</feature>
<dbReference type="AlphaFoldDB" id="A0A0R3ANI1"/>
<dbReference type="PIRSF" id="PIRSF006324">
    <property type="entry name" value="LeuE"/>
    <property type="match status" value="1"/>
</dbReference>